<dbReference type="EMBL" id="JANAWD010000317">
    <property type="protein sequence ID" value="KAJ3481517.1"/>
    <property type="molecule type" value="Genomic_DNA"/>
</dbReference>
<reference evidence="2" key="1">
    <citation type="submission" date="2022-07" db="EMBL/GenBank/DDBJ databases">
        <title>Genome Sequence of Physisporinus lineatus.</title>
        <authorList>
            <person name="Buettner E."/>
        </authorList>
    </citation>
    <scope>NUCLEOTIDE SEQUENCE</scope>
    <source>
        <strain evidence="2">VT162</strain>
    </source>
</reference>
<evidence type="ECO:0000256" key="1">
    <source>
        <dbReference type="SAM" id="MobiDB-lite"/>
    </source>
</evidence>
<name>A0AAD5YBW8_9APHY</name>
<keyword evidence="3" id="KW-1185">Reference proteome</keyword>
<accession>A0AAD5YBW8</accession>
<organism evidence="2 3">
    <name type="scientific">Meripilus lineatus</name>
    <dbReference type="NCBI Taxonomy" id="2056292"/>
    <lineage>
        <taxon>Eukaryota</taxon>
        <taxon>Fungi</taxon>
        <taxon>Dikarya</taxon>
        <taxon>Basidiomycota</taxon>
        <taxon>Agaricomycotina</taxon>
        <taxon>Agaricomycetes</taxon>
        <taxon>Polyporales</taxon>
        <taxon>Meripilaceae</taxon>
        <taxon>Meripilus</taxon>
    </lineage>
</organism>
<proteinExistence type="predicted"/>
<dbReference type="Proteomes" id="UP001212997">
    <property type="component" value="Unassembled WGS sequence"/>
</dbReference>
<sequence length="106" mass="11753">MSSDKTRIHRLSVTQHNRSPASAACGTLLLTLDNGMGRYRNAMKKLKVVFPGSWYEGSTIAPPDMANLQMIEFDIRDLEGTFPPEASILSLDDRSKGDQSAHQKMT</sequence>
<protein>
    <submittedName>
        <fullName evidence="2">Uncharacterized protein</fullName>
    </submittedName>
</protein>
<feature type="compositionally biased region" description="Basic and acidic residues" evidence="1">
    <location>
        <begin position="91"/>
        <end position="106"/>
    </location>
</feature>
<evidence type="ECO:0000313" key="2">
    <source>
        <dbReference type="EMBL" id="KAJ3481517.1"/>
    </source>
</evidence>
<gene>
    <name evidence="2" type="ORF">NLI96_g7608</name>
</gene>
<feature type="region of interest" description="Disordered" evidence="1">
    <location>
        <begin position="85"/>
        <end position="106"/>
    </location>
</feature>
<dbReference type="AlphaFoldDB" id="A0AAD5YBW8"/>
<comment type="caution">
    <text evidence="2">The sequence shown here is derived from an EMBL/GenBank/DDBJ whole genome shotgun (WGS) entry which is preliminary data.</text>
</comment>
<evidence type="ECO:0000313" key="3">
    <source>
        <dbReference type="Proteomes" id="UP001212997"/>
    </source>
</evidence>